<sequence length="886" mass="89281">MRRWFVAMRATARIARRDAVRSRGRTALVVAMVGLPVLVASGGAVLVQSSIPTSERQALEQLGDSTQAWIVHPYDSPVVQDAYGLASKVVEGVDASGPGSAETAIRASLPAGDDLVAKYLTPGAVSSDAGVVMVGVKSLSPADLPRAARADLVEGVWPTTAGQAFLTTSTASELGVGVGATISVATRTGDSPSVLEVVGVGAPQGAEPGAAGITVPLGSIPVANTPVGWFVVGKVPVSWDVVTAMNQSGLVVTSRAVVLEPPAVPAVGSPGGKPWSVATVGLVLAAATIGLLEAVLIVGPAFAIGARRSIRQLALIAAIGADTVTLRRIVLLGGVVIGSVAAIAGAALGIVGAVAVRAIAVARGSTGFPDPRIPWLIVVAMALVGFFVAVAAAWLPSRRSGRIDVVAALGRRRAEASPSRRVPIFGVLAVTIGVAAAVVGAVTSRSALLVMGVVALQIGVVAASGGLVTLVGRLAPRVGVAGRVALRDASRQRGRTAPAVAAVIAAVAGVVATGTYLHSKEAFGESQYVPTAGAGTVLVASSMVDEWGDQVHMAGDAEVRRGAESVRQAVDGVGVAVVRAAQPVNGGWLASLRPPDQECPADSSARDPRCNNLESLQISFNPVRDGQYSPTELVDEGDTVEAIGLPGADAAAAALRAGKVLVDPRALWPDGTAHLQINDGSIPLPAPVVVPAAAVKRLGQFGTVLPTAVADRLGLEVDTVGAVVTTAAAPTDAELARARSAVFGRAEVFVERGYSDDTPIYLWVLVAAALAIGLGATGLAMALAAAEFRPDLATLAAIGASPRMRRRVAAAQSAVVVVLGVGLGTLTGLALGWVLVLAARADEPDLAVAIPGPQVLAIAVGIPLLAVGGSFLLTRSHLPVTRRLAT</sequence>
<keyword evidence="9" id="KW-1185">Reference proteome</keyword>
<name>A0A413RJ72_9CELL</name>
<dbReference type="InterPro" id="IPR003838">
    <property type="entry name" value="ABC3_permease_C"/>
</dbReference>
<dbReference type="Pfam" id="PF02687">
    <property type="entry name" value="FtsX"/>
    <property type="match status" value="2"/>
</dbReference>
<dbReference type="AlphaFoldDB" id="A0A413RJ72"/>
<dbReference type="Proteomes" id="UP000283374">
    <property type="component" value="Unassembled WGS sequence"/>
</dbReference>
<evidence type="ECO:0000256" key="3">
    <source>
        <dbReference type="ARBA" id="ARBA00022692"/>
    </source>
</evidence>
<dbReference type="InterPro" id="IPR038766">
    <property type="entry name" value="Membrane_comp_ABC_pdt"/>
</dbReference>
<gene>
    <name evidence="8" type="ORF">D1825_13605</name>
</gene>
<feature type="transmembrane region" description="Helical" evidence="6">
    <location>
        <begin position="275"/>
        <end position="303"/>
    </location>
</feature>
<evidence type="ECO:0000256" key="1">
    <source>
        <dbReference type="ARBA" id="ARBA00004651"/>
    </source>
</evidence>
<evidence type="ECO:0000256" key="2">
    <source>
        <dbReference type="ARBA" id="ARBA00022475"/>
    </source>
</evidence>
<feature type="transmembrane region" description="Helical" evidence="6">
    <location>
        <begin position="448"/>
        <end position="475"/>
    </location>
</feature>
<protein>
    <submittedName>
        <fullName evidence="8">ABC transporter permease</fullName>
    </submittedName>
</protein>
<feature type="transmembrane region" description="Helical" evidence="6">
    <location>
        <begin position="329"/>
        <end position="355"/>
    </location>
</feature>
<evidence type="ECO:0000256" key="5">
    <source>
        <dbReference type="ARBA" id="ARBA00023136"/>
    </source>
</evidence>
<feature type="domain" description="ABC3 transporter permease C-terminal" evidence="7">
    <location>
        <begin position="286"/>
        <end position="403"/>
    </location>
</feature>
<reference evidence="8 9" key="1">
    <citation type="submission" date="2018-08" db="EMBL/GenBank/DDBJ databases">
        <title>Cellulomonas rhizosphaerae sp. nov., a novel actinomycete isolated from soil.</title>
        <authorList>
            <person name="Tian Y."/>
        </authorList>
    </citation>
    <scope>NUCLEOTIDE SEQUENCE [LARGE SCALE GENOMIC DNA]</scope>
    <source>
        <strain evidence="8 9">NEAU-TCZ24</strain>
    </source>
</reference>
<organism evidence="8 9">
    <name type="scientific">Cellulomonas rhizosphaerae</name>
    <dbReference type="NCBI Taxonomy" id="2293719"/>
    <lineage>
        <taxon>Bacteria</taxon>
        <taxon>Bacillati</taxon>
        <taxon>Actinomycetota</taxon>
        <taxon>Actinomycetes</taxon>
        <taxon>Micrococcales</taxon>
        <taxon>Cellulomonadaceae</taxon>
        <taxon>Cellulomonas</taxon>
    </lineage>
</organism>
<feature type="domain" description="ABC3 transporter permease C-terminal" evidence="7">
    <location>
        <begin position="764"/>
        <end position="875"/>
    </location>
</feature>
<feature type="transmembrane region" description="Helical" evidence="6">
    <location>
        <begin position="855"/>
        <end position="874"/>
    </location>
</feature>
<accession>A0A413RJ72</accession>
<dbReference type="GO" id="GO:0005886">
    <property type="term" value="C:plasma membrane"/>
    <property type="evidence" value="ECO:0007669"/>
    <property type="project" value="UniProtKB-SubCell"/>
</dbReference>
<dbReference type="PANTHER" id="PTHR30287">
    <property type="entry name" value="MEMBRANE COMPONENT OF PREDICTED ABC SUPERFAMILY METABOLITE UPTAKE TRANSPORTER"/>
    <property type="match status" value="1"/>
</dbReference>
<dbReference type="EMBL" id="QWKP01000212">
    <property type="protein sequence ID" value="RHA38589.1"/>
    <property type="molecule type" value="Genomic_DNA"/>
</dbReference>
<keyword evidence="3 6" id="KW-0812">Transmembrane</keyword>
<evidence type="ECO:0000256" key="6">
    <source>
        <dbReference type="SAM" id="Phobius"/>
    </source>
</evidence>
<evidence type="ECO:0000313" key="8">
    <source>
        <dbReference type="EMBL" id="RHA38589.1"/>
    </source>
</evidence>
<feature type="transmembrane region" description="Helical" evidence="6">
    <location>
        <begin position="760"/>
        <end position="788"/>
    </location>
</feature>
<feature type="transmembrane region" description="Helical" evidence="6">
    <location>
        <begin position="809"/>
        <end position="835"/>
    </location>
</feature>
<evidence type="ECO:0000313" key="9">
    <source>
        <dbReference type="Proteomes" id="UP000283374"/>
    </source>
</evidence>
<comment type="caution">
    <text evidence="8">The sequence shown here is derived from an EMBL/GenBank/DDBJ whole genome shotgun (WGS) entry which is preliminary data.</text>
</comment>
<keyword evidence="5 6" id="KW-0472">Membrane</keyword>
<keyword evidence="2" id="KW-1003">Cell membrane</keyword>
<feature type="transmembrane region" description="Helical" evidence="6">
    <location>
        <begin position="422"/>
        <end position="442"/>
    </location>
</feature>
<proteinExistence type="predicted"/>
<dbReference type="PANTHER" id="PTHR30287:SF2">
    <property type="entry name" value="BLL1001 PROTEIN"/>
    <property type="match status" value="1"/>
</dbReference>
<feature type="transmembrane region" description="Helical" evidence="6">
    <location>
        <begin position="375"/>
        <end position="395"/>
    </location>
</feature>
<evidence type="ECO:0000259" key="7">
    <source>
        <dbReference type="Pfam" id="PF02687"/>
    </source>
</evidence>
<dbReference type="RefSeq" id="WP_118767952.1">
    <property type="nucleotide sequence ID" value="NZ_QWKP01000212.1"/>
</dbReference>
<feature type="transmembrane region" description="Helical" evidence="6">
    <location>
        <begin position="496"/>
        <end position="517"/>
    </location>
</feature>
<evidence type="ECO:0000256" key="4">
    <source>
        <dbReference type="ARBA" id="ARBA00022989"/>
    </source>
</evidence>
<comment type="subcellular location">
    <subcellularLocation>
        <location evidence="1">Cell membrane</location>
        <topology evidence="1">Multi-pass membrane protein</topology>
    </subcellularLocation>
</comment>
<keyword evidence="4 6" id="KW-1133">Transmembrane helix</keyword>